<dbReference type="EC" id="1.2.1.27" evidence="2"/>
<evidence type="ECO:0000259" key="5">
    <source>
        <dbReference type="Pfam" id="PF00171"/>
    </source>
</evidence>
<proteinExistence type="inferred from homology"/>
<dbReference type="EMBL" id="JBGBPQ010000014">
    <property type="protein sequence ID" value="KAL1511222.1"/>
    <property type="molecule type" value="Genomic_DNA"/>
</dbReference>
<dbReference type="Gene3D" id="3.40.605.10">
    <property type="entry name" value="Aldehyde Dehydrogenase, Chain A, domain 1"/>
    <property type="match status" value="1"/>
</dbReference>
<evidence type="ECO:0000256" key="4">
    <source>
        <dbReference type="ARBA" id="ARBA00023027"/>
    </source>
</evidence>
<keyword evidence="4" id="KW-0520">NAD</keyword>
<dbReference type="GO" id="GO:0006210">
    <property type="term" value="P:thymine catabolic process"/>
    <property type="evidence" value="ECO:0007669"/>
    <property type="project" value="TreeGrafter"/>
</dbReference>
<keyword evidence="7" id="KW-1185">Reference proteome</keyword>
<keyword evidence="3" id="KW-0560">Oxidoreductase</keyword>
<comment type="caution">
    <text evidence="6">The sequence shown here is derived from an EMBL/GenBank/DDBJ whole genome shotgun (WGS) entry which is preliminary data.</text>
</comment>
<dbReference type="PROSITE" id="PS00070">
    <property type="entry name" value="ALDEHYDE_DEHYDR_CYS"/>
    <property type="match status" value="1"/>
</dbReference>
<accession>A0AB34J4L3</accession>
<dbReference type="FunFam" id="3.40.605.10:FF:000003">
    <property type="entry name" value="Methylmalonate-semialdehyde dehydrogenase [acylating]"/>
    <property type="match status" value="1"/>
</dbReference>
<evidence type="ECO:0000313" key="7">
    <source>
        <dbReference type="Proteomes" id="UP001515480"/>
    </source>
</evidence>
<dbReference type="AlphaFoldDB" id="A0AB34J4L3"/>
<dbReference type="GO" id="GO:0005739">
    <property type="term" value="C:mitochondrion"/>
    <property type="evidence" value="ECO:0007669"/>
    <property type="project" value="TreeGrafter"/>
</dbReference>
<evidence type="ECO:0000256" key="2">
    <source>
        <dbReference type="ARBA" id="ARBA00013048"/>
    </source>
</evidence>
<dbReference type="InterPro" id="IPR016160">
    <property type="entry name" value="Ald_DH_CS_CYS"/>
</dbReference>
<dbReference type="InterPro" id="IPR016163">
    <property type="entry name" value="Ald_DH_C"/>
</dbReference>
<dbReference type="InterPro" id="IPR015590">
    <property type="entry name" value="Aldehyde_DH_dom"/>
</dbReference>
<dbReference type="GO" id="GO:0004491">
    <property type="term" value="F:methylmalonate-semialdehyde dehydrogenase (acylating, NAD) activity"/>
    <property type="evidence" value="ECO:0007669"/>
    <property type="project" value="UniProtKB-EC"/>
</dbReference>
<dbReference type="Gene3D" id="3.40.309.10">
    <property type="entry name" value="Aldehyde Dehydrogenase, Chain A, domain 2"/>
    <property type="match status" value="1"/>
</dbReference>
<gene>
    <name evidence="6" type="ORF">AB1Y20_006034</name>
</gene>
<evidence type="ECO:0000256" key="3">
    <source>
        <dbReference type="ARBA" id="ARBA00023002"/>
    </source>
</evidence>
<comment type="similarity">
    <text evidence="1">Belongs to the aldehyde dehydrogenase family.</text>
</comment>
<dbReference type="InterPro" id="IPR016161">
    <property type="entry name" value="Ald_DH/histidinol_DH"/>
</dbReference>
<organism evidence="6 7">
    <name type="scientific">Prymnesium parvum</name>
    <name type="common">Toxic golden alga</name>
    <dbReference type="NCBI Taxonomy" id="97485"/>
    <lineage>
        <taxon>Eukaryota</taxon>
        <taxon>Haptista</taxon>
        <taxon>Haptophyta</taxon>
        <taxon>Prymnesiophyceae</taxon>
        <taxon>Prymnesiales</taxon>
        <taxon>Prymnesiaceae</taxon>
        <taxon>Prymnesium</taxon>
    </lineage>
</organism>
<protein>
    <recommendedName>
        <fullName evidence="2">methylmalonate-semialdehyde dehydrogenase (CoA acylating)</fullName>
        <ecNumber evidence="2">1.2.1.27</ecNumber>
    </recommendedName>
</protein>
<dbReference type="InterPro" id="IPR016162">
    <property type="entry name" value="Ald_DH_N"/>
</dbReference>
<evidence type="ECO:0000313" key="6">
    <source>
        <dbReference type="EMBL" id="KAL1511222.1"/>
    </source>
</evidence>
<dbReference type="PANTHER" id="PTHR43866:SF3">
    <property type="entry name" value="METHYLMALONATE-SEMIALDEHYDE DEHYDROGENASE [ACYLATING], MITOCHONDRIAL"/>
    <property type="match status" value="1"/>
</dbReference>
<dbReference type="CDD" id="cd07085">
    <property type="entry name" value="ALDH_F6_MMSDH"/>
    <property type="match status" value="1"/>
</dbReference>
<dbReference type="InterPro" id="IPR010061">
    <property type="entry name" value="MeMal-semiAld_DH"/>
</dbReference>
<dbReference type="NCBIfam" id="TIGR01722">
    <property type="entry name" value="MMSDH"/>
    <property type="match status" value="1"/>
</dbReference>
<dbReference type="GO" id="GO:0006574">
    <property type="term" value="P:L-valine catabolic process"/>
    <property type="evidence" value="ECO:0007669"/>
    <property type="project" value="TreeGrafter"/>
</dbReference>
<dbReference type="PANTHER" id="PTHR43866">
    <property type="entry name" value="MALONATE-SEMIALDEHYDE DEHYDROGENASE"/>
    <property type="match status" value="1"/>
</dbReference>
<sequence length="532" mass="56789">MAPLLDVLRHTARVGARRTPAHHYSTAAVLKGGSTPLKVPLLINGEFVESESSEHVKVICPATQRVLAHTPIATKREMDAASASAKAAFPAWASTSVSNRTRVMFRLQTLIREHTEELARILTMEHGKTIDDAKGDIFRGLEVVEHACSTTSLQMGETMQNVATGVDIHSYRVPLGVCGGIAPFNFPAMIPLWMFPMSTVCGNTFVLKPSERVPLTTMRLAELAIEAGMPKGVLNIIHGTHDAVNFICDDPAIKAISFVGSDTAGAHVYQRGSLNGKRVQANLGAQNHAVIMPDADPRAALSALSAAAFGAAGQRCMAISRVILVGEARTWVPVLVEMASKLKVGPGSQAGVDVPPVISTQAKEKIERLIASGVNSGAKLELDGRGYPVADHPTGNFVGPTILSGVKPNMELYQTEVFGPVLQCLEAETVDEAIALINQNPYGNGTAIFTRSGAIARKFVQEVDAGQVGVNLPIPVPLPMFSFTGSRGSILGDHNFYGKGAITFNTQWKTVTSNWKLVEQEMTSLAMPTMGK</sequence>
<reference evidence="6 7" key="1">
    <citation type="journal article" date="2024" name="Science">
        <title>Giant polyketide synthase enzymes in the biosynthesis of giant marine polyether toxins.</title>
        <authorList>
            <person name="Fallon T.R."/>
            <person name="Shende V.V."/>
            <person name="Wierzbicki I.H."/>
            <person name="Pendleton A.L."/>
            <person name="Watervoot N.F."/>
            <person name="Auber R.P."/>
            <person name="Gonzalez D.J."/>
            <person name="Wisecaver J.H."/>
            <person name="Moore B.S."/>
        </authorList>
    </citation>
    <scope>NUCLEOTIDE SEQUENCE [LARGE SCALE GENOMIC DNA]</scope>
    <source>
        <strain evidence="6 7">12B1</strain>
    </source>
</reference>
<feature type="domain" description="Aldehyde dehydrogenase" evidence="5">
    <location>
        <begin position="47"/>
        <end position="511"/>
    </location>
</feature>
<name>A0AB34J4L3_PRYPA</name>
<dbReference type="SUPFAM" id="SSF53720">
    <property type="entry name" value="ALDH-like"/>
    <property type="match status" value="1"/>
</dbReference>
<dbReference type="Proteomes" id="UP001515480">
    <property type="component" value="Unassembled WGS sequence"/>
</dbReference>
<dbReference type="FunFam" id="3.40.309.10:FF:000002">
    <property type="entry name" value="Methylmalonate-semialdehyde dehydrogenase (Acylating)"/>
    <property type="match status" value="1"/>
</dbReference>
<dbReference type="Pfam" id="PF00171">
    <property type="entry name" value="Aldedh"/>
    <property type="match status" value="1"/>
</dbReference>
<evidence type="ECO:0000256" key="1">
    <source>
        <dbReference type="ARBA" id="ARBA00009986"/>
    </source>
</evidence>